<feature type="transmembrane region" description="Helical" evidence="1">
    <location>
        <begin position="12"/>
        <end position="29"/>
    </location>
</feature>
<reference evidence="3" key="1">
    <citation type="journal article" date="2019" name="Int. J. Syst. Evol. Microbiol.">
        <title>The Global Catalogue of Microorganisms (GCM) 10K type strain sequencing project: providing services to taxonomists for standard genome sequencing and annotation.</title>
        <authorList>
            <consortium name="The Broad Institute Genomics Platform"/>
            <consortium name="The Broad Institute Genome Sequencing Center for Infectious Disease"/>
            <person name="Wu L."/>
            <person name="Ma J."/>
        </authorList>
    </citation>
    <scope>NUCLEOTIDE SEQUENCE [LARGE SCALE GENOMIC DNA]</scope>
    <source>
        <strain evidence="3">KACC 14058</strain>
    </source>
</reference>
<dbReference type="Gene3D" id="1.20.1640.10">
    <property type="entry name" value="Multidrug efflux transporter AcrB transmembrane domain"/>
    <property type="match status" value="2"/>
</dbReference>
<feature type="transmembrane region" description="Helical" evidence="1">
    <location>
        <begin position="879"/>
        <end position="902"/>
    </location>
</feature>
<feature type="transmembrane region" description="Helical" evidence="1">
    <location>
        <begin position="424"/>
        <end position="446"/>
    </location>
</feature>
<feature type="transmembrane region" description="Helical" evidence="1">
    <location>
        <begin position="954"/>
        <end position="975"/>
    </location>
</feature>
<dbReference type="PANTHER" id="PTHR32063">
    <property type="match status" value="1"/>
</dbReference>
<dbReference type="Pfam" id="PF00873">
    <property type="entry name" value="ACR_tran"/>
    <property type="match status" value="1"/>
</dbReference>
<dbReference type="SUPFAM" id="SSF82693">
    <property type="entry name" value="Multidrug efflux transporter AcrB pore domain, PN1, PN2, PC1 and PC2 subdomains"/>
    <property type="match status" value="3"/>
</dbReference>
<dbReference type="Gene3D" id="3.30.70.1440">
    <property type="entry name" value="Multidrug efflux transporter AcrB pore domain"/>
    <property type="match status" value="1"/>
</dbReference>
<dbReference type="PRINTS" id="PR00702">
    <property type="entry name" value="ACRIFLAVINRP"/>
</dbReference>
<evidence type="ECO:0000313" key="3">
    <source>
        <dbReference type="Proteomes" id="UP001595880"/>
    </source>
</evidence>
<dbReference type="InterPro" id="IPR027463">
    <property type="entry name" value="AcrB_DN_DC_subdom"/>
</dbReference>
<dbReference type="SUPFAM" id="SSF82866">
    <property type="entry name" value="Multidrug efflux transporter AcrB transmembrane domain"/>
    <property type="match status" value="2"/>
</dbReference>
<feature type="transmembrane region" description="Helical" evidence="1">
    <location>
        <begin position="853"/>
        <end position="872"/>
    </location>
</feature>
<organism evidence="2 3">
    <name type="scientific">Gracilibacillus marinus</name>
    <dbReference type="NCBI Taxonomy" id="630535"/>
    <lineage>
        <taxon>Bacteria</taxon>
        <taxon>Bacillati</taxon>
        <taxon>Bacillota</taxon>
        <taxon>Bacilli</taxon>
        <taxon>Bacillales</taxon>
        <taxon>Bacillaceae</taxon>
        <taxon>Gracilibacillus</taxon>
    </lineage>
</organism>
<evidence type="ECO:0000256" key="1">
    <source>
        <dbReference type="SAM" id="Phobius"/>
    </source>
</evidence>
<evidence type="ECO:0000313" key="2">
    <source>
        <dbReference type="EMBL" id="MFC4386463.1"/>
    </source>
</evidence>
<feature type="transmembrane region" description="Helical" evidence="1">
    <location>
        <begin position="458"/>
        <end position="481"/>
    </location>
</feature>
<dbReference type="RefSeq" id="WP_390195085.1">
    <property type="nucleotide sequence ID" value="NZ_JBHSDV010000001.1"/>
</dbReference>
<feature type="transmembrane region" description="Helical" evidence="1">
    <location>
        <begin position="522"/>
        <end position="540"/>
    </location>
</feature>
<feature type="transmembrane region" description="Helical" evidence="1">
    <location>
        <begin position="382"/>
        <end position="403"/>
    </location>
</feature>
<keyword evidence="1" id="KW-0812">Transmembrane</keyword>
<feature type="transmembrane region" description="Helical" evidence="1">
    <location>
        <begin position="352"/>
        <end position="370"/>
    </location>
</feature>
<accession>A0ABV8VTE8</accession>
<feature type="transmembrane region" description="Helical" evidence="1">
    <location>
        <begin position="987"/>
        <end position="1008"/>
    </location>
</feature>
<keyword evidence="1" id="KW-1133">Transmembrane helix</keyword>
<proteinExistence type="predicted"/>
<dbReference type="Gene3D" id="3.30.70.1430">
    <property type="entry name" value="Multidrug efflux transporter AcrB pore domain"/>
    <property type="match status" value="2"/>
</dbReference>
<comment type="caution">
    <text evidence="2">The sequence shown here is derived from an EMBL/GenBank/DDBJ whole genome shotgun (WGS) entry which is preliminary data.</text>
</comment>
<dbReference type="Gene3D" id="3.30.70.1320">
    <property type="entry name" value="Multidrug efflux transporter AcrB pore domain like"/>
    <property type="match status" value="1"/>
</dbReference>
<dbReference type="Gene3D" id="3.30.2090.10">
    <property type="entry name" value="Multidrug efflux transporter AcrB TolC docking domain, DN and DC subdomains"/>
    <property type="match status" value="2"/>
</dbReference>
<protein>
    <submittedName>
        <fullName evidence="2">Efflux RND transporter permease subunit</fullName>
    </submittedName>
</protein>
<sequence length="1016" mass="111736">METLLKYRKIVWIFVLLFIITGIFTYIQIPKRDIPEISQNIASVSTVYPGANPEVVEQVITNKIEDELETVDGVDQLTSASTNGFSTITISLTETDNPTSIYAAIRQAVQNAQKDFPDEALTPEVKTDLVRSSVATYHLLNEDTETLLAIRETIASWEEEFTSISGVDSIEWKGIPDQYVEVQLDQEALGEYRVQPGQIIEAIQAELGPVALGTETTDDQNFLLNIAEEDDFTRLEQTYITTNGDEPIYLVDIASIAIVDEKVSDIITYDDKQALSLTIYAKDGVNITNLQKQIDDKMTVLQQDLPEEVVVDNFYTQSTIIDEVYTSLLVSFAISFFAVVIIMVLGLPISSAILVAFAIPLSIIIGFIPLPYTGVDLNQISIIGIIVAIGILVDDAIVVNDNIMRRYQLGDSPLEGARRGIKEVGVSIVTSTLLIVFSFLPLTFLSGSNGEFIRALPIALMGTIIASTILALTVIPSIQYVRQLRIQQTKKRRKGGLLTNFFRFLEKHYAENIIPFTIKRPWLTVLSGIIICLLLLSLALKVPFEFFPAADRQEVTLSLTLDEGTKIEDTDAMLDEIEAYILEQEPNVTETVRYTGSGLPNIFNSSLTRSGENTGQLAIRINRDNYSAQTFIEDYERELRETFPEGQIFLETIVSGPPASAALEVKLQGPELDTLLSTATALQEDLNALDAVEIATINTGTSQPVKTYEIDKAFLAENGIDLNQVKNTLQLANTGVPFTEISVDNQRYTLEISLDEGLEDGIALDQLQAVVPSERGAPSIFTYDKFITETVDEQIAAITHLDGERTITIEAYENSDVATFTEDTEEIIDTLQAELPEGYTLIEDGESSAETEFFIEVAKLFVIVLFLIYVTLAIQFNSLLTPLLITSTVLIAVTGAIAGLFVSGQPLSFLAVLGIVSLSGVVVRNSILIIEFIEQNKARYQGNIKEAIIAAGKARLRPIILTTLTSIAALAPIIFTGDVLFKPLAVSIVAGLIFSTTLTLLLLPASYVTMAKMIKK</sequence>
<dbReference type="Proteomes" id="UP001595880">
    <property type="component" value="Unassembled WGS sequence"/>
</dbReference>
<feature type="transmembrane region" description="Helical" evidence="1">
    <location>
        <begin position="908"/>
        <end position="933"/>
    </location>
</feature>
<gene>
    <name evidence="2" type="ORF">ACFOZ1_01440</name>
</gene>
<keyword evidence="3" id="KW-1185">Reference proteome</keyword>
<feature type="transmembrane region" description="Helical" evidence="1">
    <location>
        <begin position="324"/>
        <end position="345"/>
    </location>
</feature>
<dbReference type="SUPFAM" id="SSF82714">
    <property type="entry name" value="Multidrug efflux transporter AcrB TolC docking domain, DN and DC subdomains"/>
    <property type="match status" value="1"/>
</dbReference>
<dbReference type="InterPro" id="IPR001036">
    <property type="entry name" value="Acrflvin-R"/>
</dbReference>
<dbReference type="PANTHER" id="PTHR32063:SF18">
    <property type="entry name" value="CATION EFFLUX SYSTEM PROTEIN"/>
    <property type="match status" value="1"/>
</dbReference>
<name>A0ABV8VTE8_9BACI</name>
<dbReference type="EMBL" id="JBHSDV010000001">
    <property type="protein sequence ID" value="MFC4386463.1"/>
    <property type="molecule type" value="Genomic_DNA"/>
</dbReference>
<keyword evidence="1" id="KW-0472">Membrane</keyword>